<dbReference type="Proteomes" id="UP000499080">
    <property type="component" value="Unassembled WGS sequence"/>
</dbReference>
<feature type="region of interest" description="Disordered" evidence="1">
    <location>
        <begin position="82"/>
        <end position="102"/>
    </location>
</feature>
<organism evidence="2 3">
    <name type="scientific">Araneus ventricosus</name>
    <name type="common">Orbweaver spider</name>
    <name type="synonym">Epeira ventricosa</name>
    <dbReference type="NCBI Taxonomy" id="182803"/>
    <lineage>
        <taxon>Eukaryota</taxon>
        <taxon>Metazoa</taxon>
        <taxon>Ecdysozoa</taxon>
        <taxon>Arthropoda</taxon>
        <taxon>Chelicerata</taxon>
        <taxon>Arachnida</taxon>
        <taxon>Araneae</taxon>
        <taxon>Araneomorphae</taxon>
        <taxon>Entelegynae</taxon>
        <taxon>Araneoidea</taxon>
        <taxon>Araneidae</taxon>
        <taxon>Araneus</taxon>
    </lineage>
</organism>
<dbReference type="AlphaFoldDB" id="A0A4Y2EG72"/>
<evidence type="ECO:0000256" key="1">
    <source>
        <dbReference type="SAM" id="MobiDB-lite"/>
    </source>
</evidence>
<evidence type="ECO:0000313" key="2">
    <source>
        <dbReference type="EMBL" id="GBM27821.1"/>
    </source>
</evidence>
<reference evidence="2 3" key="1">
    <citation type="journal article" date="2019" name="Sci. Rep.">
        <title>Orb-weaving spider Araneus ventricosus genome elucidates the spidroin gene catalogue.</title>
        <authorList>
            <person name="Kono N."/>
            <person name="Nakamura H."/>
            <person name="Ohtoshi R."/>
            <person name="Moran D.A.P."/>
            <person name="Shinohara A."/>
            <person name="Yoshida Y."/>
            <person name="Fujiwara M."/>
            <person name="Mori M."/>
            <person name="Tomita M."/>
            <person name="Arakawa K."/>
        </authorList>
    </citation>
    <scope>NUCLEOTIDE SEQUENCE [LARGE SCALE GENOMIC DNA]</scope>
</reference>
<evidence type="ECO:0000313" key="3">
    <source>
        <dbReference type="Proteomes" id="UP000499080"/>
    </source>
</evidence>
<proteinExistence type="predicted"/>
<name>A0A4Y2EG72_ARAVE</name>
<sequence length="102" mass="11467">MCTPVYCLPKQMLRYSGIVLTRADRNVTDKRLSFPPRHATAAVRASCGFCDLQDPLVGKKFRCGRFHKDTKQALCQNQRDSNHTAFLSSPGKNGSPHFQVNQ</sequence>
<accession>A0A4Y2EG72</accession>
<gene>
    <name evidence="2" type="ORF">AVEN_119280_1</name>
</gene>
<comment type="caution">
    <text evidence="2">The sequence shown here is derived from an EMBL/GenBank/DDBJ whole genome shotgun (WGS) entry which is preliminary data.</text>
</comment>
<protein>
    <submittedName>
        <fullName evidence="2">Uncharacterized protein</fullName>
    </submittedName>
</protein>
<dbReference type="EMBL" id="BGPR01000595">
    <property type="protein sequence ID" value="GBM27821.1"/>
    <property type="molecule type" value="Genomic_DNA"/>
</dbReference>
<keyword evidence="3" id="KW-1185">Reference proteome</keyword>